<reference evidence="15 16" key="1">
    <citation type="journal article" date="2018" name="Nat. Ecol. Evol.">
        <title>Genomic signatures of mitonuclear coevolution across populations of Tigriopus californicus.</title>
        <authorList>
            <person name="Barreto F.S."/>
            <person name="Watson E.T."/>
            <person name="Lima T.G."/>
            <person name="Willett C.S."/>
            <person name="Edmands S."/>
            <person name="Li W."/>
            <person name="Burton R.S."/>
        </authorList>
    </citation>
    <scope>NUCLEOTIDE SEQUENCE [LARGE SCALE GENOMIC DNA]</scope>
    <source>
        <strain evidence="15 16">San Diego</strain>
    </source>
</reference>
<dbReference type="EC" id="3.1.2.4" evidence="5"/>
<dbReference type="PROSITE" id="PS50192">
    <property type="entry name" value="T_SNARE"/>
    <property type="match status" value="1"/>
</dbReference>
<evidence type="ECO:0000256" key="1">
    <source>
        <dbReference type="ARBA" id="ARBA00001709"/>
    </source>
</evidence>
<dbReference type="InterPro" id="IPR039899">
    <property type="entry name" value="BET1_SNARE"/>
</dbReference>
<evidence type="ECO:0000256" key="9">
    <source>
        <dbReference type="ARBA" id="ARBA00023128"/>
    </source>
</evidence>
<proteinExistence type="inferred from homology"/>
<dbReference type="CDD" id="cd06558">
    <property type="entry name" value="crotonase-like"/>
    <property type="match status" value="1"/>
</dbReference>
<comment type="similarity">
    <text evidence="4">Belongs to the enoyl-CoA hydratase/isomerase family.</text>
</comment>
<comment type="caution">
    <text evidence="15">The sequence shown here is derived from an EMBL/GenBank/DDBJ whole genome shotgun (WGS) entry which is preliminary data.</text>
</comment>
<dbReference type="InterPro" id="IPR032259">
    <property type="entry name" value="HIBYL-CoA-H"/>
</dbReference>
<sequence length="458" mass="50975">MASRNNRATEDIVDAQNREIHDRLSTKASYLKSLAFDMESEAKDHHKLLNGLDDDFDSTGGFLGGTMNRVKYMMASNKSNRKLMLYVSLGVVFSLFFLAMSSSPEVTFKVVKDAGIITLNRPKVLNALTFPMIRLIYPQLKQWQDQLKMVIIEGSGEKAFCAGGDIRAITSIRGSEDQTAFFKEEYVLNNLIGSFKIPYIALIDGITMGGGVGLSVHGKYRIASERTMFAMPETGIGLIPDVGGGYFLPRLPGELGMYLALMGHRLKGADCVHAGVATHGCESGQFPQLKEDLLNVKDTQEINAILEKYSKAFMSQQTAFSLESKLDAINECFSSREGVLDIVKRLEAFQSDPEWAQKELKTLGRLSPTSLAVTFRQMRTGGKLKTLGEVLEMEYRLVCRCCEDHDFYEGVRALLVDKDNAPQWQPKSISEVTTERVDHYFSPLGGKRDLKLGPTPKM</sequence>
<accession>A0A553P9T5</accession>
<dbReference type="PANTHER" id="PTHR43176">
    <property type="entry name" value="3-HYDROXYISOBUTYRYL-COA HYDROLASE-RELATED"/>
    <property type="match status" value="1"/>
</dbReference>
<dbReference type="UniPathway" id="UPA00362"/>
<dbReference type="NCBIfam" id="NF004127">
    <property type="entry name" value="PRK05617.1"/>
    <property type="match status" value="1"/>
</dbReference>
<keyword evidence="16" id="KW-1185">Reference proteome</keyword>
<evidence type="ECO:0000256" key="11">
    <source>
        <dbReference type="ARBA" id="ARBA00031181"/>
    </source>
</evidence>
<evidence type="ECO:0000256" key="5">
    <source>
        <dbReference type="ARBA" id="ARBA00011915"/>
    </source>
</evidence>
<keyword evidence="7" id="KW-0101">Branched-chain amino acid catabolism</keyword>
<dbReference type="FunFam" id="3.90.226.10:FF:000026">
    <property type="entry name" value="3-hydroxyisobutyryl-CoA hydrolase, mitochondrial"/>
    <property type="match status" value="1"/>
</dbReference>
<evidence type="ECO:0000256" key="6">
    <source>
        <dbReference type="ARBA" id="ARBA00016714"/>
    </source>
</evidence>
<dbReference type="AlphaFoldDB" id="A0A553P9T5"/>
<name>A0A553P9T5_TIGCA</name>
<evidence type="ECO:0000256" key="12">
    <source>
        <dbReference type="ARBA" id="ARBA00046280"/>
    </source>
</evidence>
<evidence type="ECO:0000256" key="8">
    <source>
        <dbReference type="ARBA" id="ARBA00022801"/>
    </source>
</evidence>
<dbReference type="GO" id="GO:0012505">
    <property type="term" value="C:endomembrane system"/>
    <property type="evidence" value="ECO:0007669"/>
    <property type="project" value="UniProtKB-SubCell"/>
</dbReference>
<dbReference type="Proteomes" id="UP000318571">
    <property type="component" value="Chromosome 2"/>
</dbReference>
<dbReference type="GO" id="GO:0003860">
    <property type="term" value="F:3-hydroxyisobutyryl-CoA hydrolase activity"/>
    <property type="evidence" value="ECO:0007669"/>
    <property type="project" value="UniProtKB-EC"/>
</dbReference>
<comment type="catalytic activity">
    <reaction evidence="1">
        <text>3-hydroxy-2-methylpropanoyl-CoA + H2O = 3-hydroxy-2-methylpropanoate + CoA + H(+)</text>
        <dbReference type="Rhea" id="RHEA:20888"/>
        <dbReference type="ChEBI" id="CHEBI:11805"/>
        <dbReference type="ChEBI" id="CHEBI:15377"/>
        <dbReference type="ChEBI" id="CHEBI:15378"/>
        <dbReference type="ChEBI" id="CHEBI:57287"/>
        <dbReference type="ChEBI" id="CHEBI:57340"/>
        <dbReference type="EC" id="3.1.2.4"/>
    </reaction>
</comment>
<dbReference type="Gene3D" id="1.20.5.110">
    <property type="match status" value="1"/>
</dbReference>
<dbReference type="GO" id="GO:0006574">
    <property type="term" value="P:L-valine catabolic process"/>
    <property type="evidence" value="ECO:0007669"/>
    <property type="project" value="UniProtKB-UniPathway"/>
</dbReference>
<dbReference type="SUPFAM" id="SSF52096">
    <property type="entry name" value="ClpP/crotonase"/>
    <property type="match status" value="1"/>
</dbReference>
<comment type="subcellular location">
    <subcellularLocation>
        <location evidence="12">Endomembrane system</location>
        <topology evidence="12">Single-pass type IV membrane protein</topology>
    </subcellularLocation>
    <subcellularLocation>
        <location evidence="2">Mitochondrion</location>
    </subcellularLocation>
</comment>
<evidence type="ECO:0000256" key="10">
    <source>
        <dbReference type="ARBA" id="ARBA00024871"/>
    </source>
</evidence>
<keyword evidence="13" id="KW-0812">Transmembrane</keyword>
<dbReference type="EMBL" id="VCGU01000005">
    <property type="protein sequence ID" value="TRY74447.1"/>
    <property type="molecule type" value="Genomic_DNA"/>
</dbReference>
<evidence type="ECO:0000256" key="2">
    <source>
        <dbReference type="ARBA" id="ARBA00004173"/>
    </source>
</evidence>
<evidence type="ECO:0000313" key="16">
    <source>
        <dbReference type="Proteomes" id="UP000318571"/>
    </source>
</evidence>
<evidence type="ECO:0000256" key="3">
    <source>
        <dbReference type="ARBA" id="ARBA00005109"/>
    </source>
</evidence>
<comment type="function">
    <text evidence="10">Hydrolyzes 3-hydroxyisobutyryl-CoA (HIBYL-CoA), a saline catabolite. Has high activity toward isobutyryl-CoA. Could be an isobutyryl-CoA dehydrogenase that functions in valine catabolism. Also hydrolyzes 3-hydroxypropanoyl-CoA.</text>
</comment>
<protein>
    <recommendedName>
        <fullName evidence="6">3-hydroxyisobutyryl-CoA hydrolase, mitochondrial</fullName>
        <ecNumber evidence="5">3.1.2.4</ecNumber>
    </recommendedName>
    <alternativeName>
        <fullName evidence="11">3-hydroxyisobutyryl-coenzyme A hydrolase</fullName>
    </alternativeName>
</protein>
<dbReference type="InterPro" id="IPR000727">
    <property type="entry name" value="T_SNARE_dom"/>
</dbReference>
<dbReference type="InterPro" id="IPR045004">
    <property type="entry name" value="ECH_dom"/>
</dbReference>
<dbReference type="Gene3D" id="3.90.226.10">
    <property type="entry name" value="2-enoyl-CoA Hydratase, Chain A, domain 1"/>
    <property type="match status" value="1"/>
</dbReference>
<dbReference type="CDD" id="cd15853">
    <property type="entry name" value="SNARE_Bet1"/>
    <property type="match status" value="1"/>
</dbReference>
<evidence type="ECO:0000256" key="7">
    <source>
        <dbReference type="ARBA" id="ARBA00022456"/>
    </source>
</evidence>
<keyword evidence="8" id="KW-0378">Hydrolase</keyword>
<evidence type="ECO:0000313" key="15">
    <source>
        <dbReference type="EMBL" id="TRY74447.1"/>
    </source>
</evidence>
<gene>
    <name evidence="15" type="ORF">TCAL_00560</name>
</gene>
<dbReference type="STRING" id="6832.A0A553P9T5"/>
<feature type="domain" description="T-SNARE coiled-coil homology" evidence="14">
    <location>
        <begin position="11"/>
        <end position="73"/>
    </location>
</feature>
<keyword evidence="13" id="KW-1133">Transmembrane helix</keyword>
<dbReference type="InterPro" id="IPR029045">
    <property type="entry name" value="ClpP/crotonase-like_dom_sf"/>
</dbReference>
<evidence type="ECO:0000256" key="13">
    <source>
        <dbReference type="SAM" id="Phobius"/>
    </source>
</evidence>
<dbReference type="GO" id="GO:0005739">
    <property type="term" value="C:mitochondrion"/>
    <property type="evidence" value="ECO:0007669"/>
    <property type="project" value="UniProtKB-SubCell"/>
</dbReference>
<organism evidence="15 16">
    <name type="scientific">Tigriopus californicus</name>
    <name type="common">Marine copepod</name>
    <dbReference type="NCBI Taxonomy" id="6832"/>
    <lineage>
        <taxon>Eukaryota</taxon>
        <taxon>Metazoa</taxon>
        <taxon>Ecdysozoa</taxon>
        <taxon>Arthropoda</taxon>
        <taxon>Crustacea</taxon>
        <taxon>Multicrustacea</taxon>
        <taxon>Hexanauplia</taxon>
        <taxon>Copepoda</taxon>
        <taxon>Harpacticoida</taxon>
        <taxon>Harpacticidae</taxon>
        <taxon>Tigriopus</taxon>
    </lineage>
</organism>
<evidence type="ECO:0000259" key="14">
    <source>
        <dbReference type="PROSITE" id="PS50192"/>
    </source>
</evidence>
<keyword evidence="9" id="KW-0496">Mitochondrion</keyword>
<keyword evidence="13" id="KW-0472">Membrane</keyword>
<dbReference type="OMA" id="EVFTMEY"/>
<comment type="pathway">
    <text evidence="3">Amino-acid degradation; L-valine degradation.</text>
</comment>
<evidence type="ECO:0000256" key="4">
    <source>
        <dbReference type="ARBA" id="ARBA00005254"/>
    </source>
</evidence>
<feature type="transmembrane region" description="Helical" evidence="13">
    <location>
        <begin position="83"/>
        <end position="100"/>
    </location>
</feature>
<dbReference type="PANTHER" id="PTHR43176:SF3">
    <property type="entry name" value="3-HYDROXYISOBUTYRYL-COA HYDROLASE, MITOCHONDRIAL"/>
    <property type="match status" value="1"/>
</dbReference>
<dbReference type="Pfam" id="PF16113">
    <property type="entry name" value="ECH_2"/>
    <property type="match status" value="1"/>
</dbReference>
<dbReference type="SUPFAM" id="SSF58038">
    <property type="entry name" value="SNARE fusion complex"/>
    <property type="match status" value="1"/>
</dbReference>